<dbReference type="NCBIfam" id="TIGR00369">
    <property type="entry name" value="unchar_dom_1"/>
    <property type="match status" value="1"/>
</dbReference>
<dbReference type="InterPro" id="IPR006683">
    <property type="entry name" value="Thioestr_dom"/>
</dbReference>
<feature type="domain" description="Thioesterase" evidence="24">
    <location>
        <begin position="48"/>
        <end position="123"/>
    </location>
</feature>
<evidence type="ECO:0000256" key="20">
    <source>
        <dbReference type="ARBA" id="ARBA00047734"/>
    </source>
</evidence>
<comment type="catalytic activity">
    <reaction evidence="20">
        <text>hexadecanoyl-CoA + H2O = hexadecanoate + CoA + H(+)</text>
        <dbReference type="Rhea" id="RHEA:16645"/>
        <dbReference type="ChEBI" id="CHEBI:7896"/>
        <dbReference type="ChEBI" id="CHEBI:15377"/>
        <dbReference type="ChEBI" id="CHEBI:15378"/>
        <dbReference type="ChEBI" id="CHEBI:57287"/>
        <dbReference type="ChEBI" id="CHEBI:57379"/>
        <dbReference type="EC" id="3.1.2.2"/>
    </reaction>
    <physiologicalReaction direction="left-to-right" evidence="20">
        <dbReference type="Rhea" id="RHEA:16646"/>
    </physiologicalReaction>
</comment>
<evidence type="ECO:0000256" key="2">
    <source>
        <dbReference type="ARBA" id="ARBA00004496"/>
    </source>
</evidence>
<evidence type="ECO:0000313" key="25">
    <source>
        <dbReference type="EMBL" id="QIK72613.1"/>
    </source>
</evidence>
<dbReference type="RefSeq" id="WP_166233687.1">
    <property type="nucleotide sequence ID" value="NZ_CP049865.1"/>
</dbReference>
<evidence type="ECO:0000256" key="9">
    <source>
        <dbReference type="ARBA" id="ARBA00022946"/>
    </source>
</evidence>
<dbReference type="SUPFAM" id="SSF54637">
    <property type="entry name" value="Thioesterase/thiol ester dehydrase-isomerase"/>
    <property type="match status" value="1"/>
</dbReference>
<comment type="catalytic activity">
    <reaction evidence="13">
        <text>(5Z,8Z,11Z,14Z)-eicosatetraenoyl-CoA + H2O = (5Z,8Z,11Z,14Z)-eicosatetraenoate + CoA + H(+)</text>
        <dbReference type="Rhea" id="RHEA:40151"/>
        <dbReference type="ChEBI" id="CHEBI:15377"/>
        <dbReference type="ChEBI" id="CHEBI:15378"/>
        <dbReference type="ChEBI" id="CHEBI:32395"/>
        <dbReference type="ChEBI" id="CHEBI:57287"/>
        <dbReference type="ChEBI" id="CHEBI:57368"/>
    </reaction>
    <physiologicalReaction direction="left-to-right" evidence="13">
        <dbReference type="Rhea" id="RHEA:40152"/>
    </physiologicalReaction>
</comment>
<dbReference type="GO" id="GO:0005737">
    <property type="term" value="C:cytoplasm"/>
    <property type="evidence" value="ECO:0007669"/>
    <property type="project" value="UniProtKB-SubCell"/>
</dbReference>
<dbReference type="GO" id="GO:0016020">
    <property type="term" value="C:membrane"/>
    <property type="evidence" value="ECO:0007669"/>
    <property type="project" value="UniProtKB-SubCell"/>
</dbReference>
<comment type="catalytic activity">
    <reaction evidence="19">
        <text>octanoyl-CoA + H2O = octanoate + CoA + H(+)</text>
        <dbReference type="Rhea" id="RHEA:30143"/>
        <dbReference type="ChEBI" id="CHEBI:15377"/>
        <dbReference type="ChEBI" id="CHEBI:15378"/>
        <dbReference type="ChEBI" id="CHEBI:25646"/>
        <dbReference type="ChEBI" id="CHEBI:57287"/>
        <dbReference type="ChEBI" id="CHEBI:57386"/>
    </reaction>
    <physiologicalReaction direction="left-to-right" evidence="19">
        <dbReference type="Rhea" id="RHEA:30144"/>
    </physiologicalReaction>
</comment>
<comment type="subcellular location">
    <subcellularLocation>
        <location evidence="3">Cell projection</location>
        <location evidence="3">Ruffle membrane</location>
    </subcellularLocation>
    <subcellularLocation>
        <location evidence="2">Cytoplasm</location>
    </subcellularLocation>
    <subcellularLocation>
        <location evidence="1">Membrane</location>
        <topology evidence="1">Peripheral membrane protein</topology>
    </subcellularLocation>
</comment>
<evidence type="ECO:0000256" key="10">
    <source>
        <dbReference type="ARBA" id="ARBA00023098"/>
    </source>
</evidence>
<name>A0A6G7Y747_9ACTN</name>
<comment type="catalytic activity">
    <reaction evidence="21">
        <text>decanoyl-CoA + H2O = decanoate + CoA + H(+)</text>
        <dbReference type="Rhea" id="RHEA:40059"/>
        <dbReference type="ChEBI" id="CHEBI:15377"/>
        <dbReference type="ChEBI" id="CHEBI:15378"/>
        <dbReference type="ChEBI" id="CHEBI:27689"/>
        <dbReference type="ChEBI" id="CHEBI:57287"/>
        <dbReference type="ChEBI" id="CHEBI:61430"/>
    </reaction>
    <physiologicalReaction direction="left-to-right" evidence="21">
        <dbReference type="Rhea" id="RHEA:40060"/>
    </physiologicalReaction>
</comment>
<dbReference type="CDD" id="cd03443">
    <property type="entry name" value="PaaI_thioesterase"/>
    <property type="match status" value="1"/>
</dbReference>
<keyword evidence="26" id="KW-1185">Reference proteome</keyword>
<evidence type="ECO:0000256" key="23">
    <source>
        <dbReference type="ARBA" id="ARBA00048180"/>
    </source>
</evidence>
<evidence type="ECO:0000256" key="5">
    <source>
        <dbReference type="ARBA" id="ARBA00022490"/>
    </source>
</evidence>
<keyword evidence="10" id="KW-0443">Lipid metabolism</keyword>
<proteinExistence type="inferred from homology"/>
<organism evidence="25 26">
    <name type="scientific">Propioniciclava coleopterorum</name>
    <dbReference type="NCBI Taxonomy" id="2714937"/>
    <lineage>
        <taxon>Bacteria</taxon>
        <taxon>Bacillati</taxon>
        <taxon>Actinomycetota</taxon>
        <taxon>Actinomycetes</taxon>
        <taxon>Propionibacteriales</taxon>
        <taxon>Propionibacteriaceae</taxon>
        <taxon>Propioniciclava</taxon>
    </lineage>
</organism>
<dbReference type="GO" id="GO:0006631">
    <property type="term" value="P:fatty acid metabolic process"/>
    <property type="evidence" value="ECO:0007669"/>
    <property type="project" value="UniProtKB-KW"/>
</dbReference>
<evidence type="ECO:0000256" key="21">
    <source>
        <dbReference type="ARBA" id="ARBA00047969"/>
    </source>
</evidence>
<evidence type="ECO:0000256" key="7">
    <source>
        <dbReference type="ARBA" id="ARBA00022801"/>
    </source>
</evidence>
<evidence type="ECO:0000256" key="8">
    <source>
        <dbReference type="ARBA" id="ARBA00022832"/>
    </source>
</evidence>
<evidence type="ECO:0000259" key="24">
    <source>
        <dbReference type="Pfam" id="PF03061"/>
    </source>
</evidence>
<sequence>MSTLEHINGRLAASEFYASMGLVATDLAPDRLELRATLGAPYIVGGEQGFVHGGILATLLDLTGDWALFGAGMAPGPTVTLTVNYLRPVPAGAVRCVGEVLRLGRRHAFCRASILAEDGTLLCFGEGVYVPAAAPEEP</sequence>
<evidence type="ECO:0000256" key="3">
    <source>
        <dbReference type="ARBA" id="ARBA00004632"/>
    </source>
</evidence>
<accession>A0A6G7Y747</accession>
<dbReference type="EC" id="3.1.2.2" evidence="16"/>
<keyword evidence="6" id="KW-0053">Apoptosis</keyword>
<comment type="similarity">
    <text evidence="15">Belongs to the THEM4/THEM5 thioesterase family.</text>
</comment>
<protein>
    <recommendedName>
        <fullName evidence="17">Acyl-coenzyme A thioesterase THEM4</fullName>
        <ecNumber evidence="16">3.1.2.2</ecNumber>
    </recommendedName>
    <alternativeName>
        <fullName evidence="18">Thioesterase superfamily member 4</fullName>
    </alternativeName>
</protein>
<dbReference type="InterPro" id="IPR052365">
    <property type="entry name" value="THEM4/THEM5_acyl-CoA_thioest"/>
</dbReference>
<dbReference type="PANTHER" id="PTHR12418">
    <property type="entry name" value="ACYL-COENZYME A THIOESTERASE THEM4"/>
    <property type="match status" value="1"/>
</dbReference>
<keyword evidence="7" id="KW-0378">Hydrolase</keyword>
<evidence type="ECO:0000256" key="11">
    <source>
        <dbReference type="ARBA" id="ARBA00023136"/>
    </source>
</evidence>
<dbReference type="InterPro" id="IPR029069">
    <property type="entry name" value="HotDog_dom_sf"/>
</dbReference>
<keyword evidence="9" id="KW-0809">Transit peptide</keyword>
<dbReference type="InterPro" id="IPR003736">
    <property type="entry name" value="PAAI_dom"/>
</dbReference>
<evidence type="ECO:0000256" key="14">
    <source>
        <dbReference type="ARBA" id="ARBA00037002"/>
    </source>
</evidence>
<evidence type="ECO:0000256" key="1">
    <source>
        <dbReference type="ARBA" id="ARBA00004170"/>
    </source>
</evidence>
<keyword evidence="8" id="KW-0276">Fatty acid metabolism</keyword>
<dbReference type="KEGG" id="prv:G7070_10475"/>
<evidence type="ECO:0000256" key="12">
    <source>
        <dbReference type="ARBA" id="ARBA00023273"/>
    </source>
</evidence>
<dbReference type="AlphaFoldDB" id="A0A6G7Y747"/>
<keyword evidence="5" id="KW-0963">Cytoplasm</keyword>
<dbReference type="EMBL" id="CP049865">
    <property type="protein sequence ID" value="QIK72613.1"/>
    <property type="molecule type" value="Genomic_DNA"/>
</dbReference>
<comment type="catalytic activity">
    <reaction evidence="22">
        <text>dodecanoyl-CoA + H2O = dodecanoate + CoA + H(+)</text>
        <dbReference type="Rhea" id="RHEA:30135"/>
        <dbReference type="ChEBI" id="CHEBI:15377"/>
        <dbReference type="ChEBI" id="CHEBI:15378"/>
        <dbReference type="ChEBI" id="CHEBI:18262"/>
        <dbReference type="ChEBI" id="CHEBI:57287"/>
        <dbReference type="ChEBI" id="CHEBI:57375"/>
    </reaction>
    <physiologicalReaction direction="left-to-right" evidence="22">
        <dbReference type="Rhea" id="RHEA:30136"/>
    </physiologicalReaction>
</comment>
<dbReference type="PANTHER" id="PTHR12418:SF19">
    <property type="entry name" value="ACYL-COENZYME A THIOESTERASE THEM4"/>
    <property type="match status" value="1"/>
</dbReference>
<keyword evidence="11" id="KW-0472">Membrane</keyword>
<evidence type="ECO:0000256" key="13">
    <source>
        <dbReference type="ARBA" id="ARBA00035852"/>
    </source>
</evidence>
<evidence type="ECO:0000256" key="4">
    <source>
        <dbReference type="ARBA" id="ARBA00022475"/>
    </source>
</evidence>
<gene>
    <name evidence="25" type="ORF">G7070_10475</name>
</gene>
<dbReference type="Pfam" id="PF03061">
    <property type="entry name" value="4HBT"/>
    <property type="match status" value="1"/>
</dbReference>
<evidence type="ECO:0000256" key="6">
    <source>
        <dbReference type="ARBA" id="ARBA00022703"/>
    </source>
</evidence>
<comment type="catalytic activity">
    <reaction evidence="14">
        <text>(9Z)-octadecenoyl-CoA + H2O = (9Z)-octadecenoate + CoA + H(+)</text>
        <dbReference type="Rhea" id="RHEA:40139"/>
        <dbReference type="ChEBI" id="CHEBI:15377"/>
        <dbReference type="ChEBI" id="CHEBI:15378"/>
        <dbReference type="ChEBI" id="CHEBI:30823"/>
        <dbReference type="ChEBI" id="CHEBI:57287"/>
        <dbReference type="ChEBI" id="CHEBI:57387"/>
    </reaction>
    <physiologicalReaction direction="left-to-right" evidence="14">
        <dbReference type="Rhea" id="RHEA:40140"/>
    </physiologicalReaction>
</comment>
<keyword evidence="4" id="KW-1003">Cell membrane</keyword>
<dbReference type="Proteomes" id="UP000501058">
    <property type="component" value="Chromosome"/>
</dbReference>
<comment type="catalytic activity">
    <reaction evidence="23">
        <text>tetradecanoyl-CoA + H2O = tetradecanoate + CoA + H(+)</text>
        <dbReference type="Rhea" id="RHEA:40119"/>
        <dbReference type="ChEBI" id="CHEBI:15377"/>
        <dbReference type="ChEBI" id="CHEBI:15378"/>
        <dbReference type="ChEBI" id="CHEBI:30807"/>
        <dbReference type="ChEBI" id="CHEBI:57287"/>
        <dbReference type="ChEBI" id="CHEBI:57385"/>
    </reaction>
    <physiologicalReaction direction="left-to-right" evidence="23">
        <dbReference type="Rhea" id="RHEA:40120"/>
    </physiologicalReaction>
</comment>
<evidence type="ECO:0000256" key="15">
    <source>
        <dbReference type="ARBA" id="ARBA00038456"/>
    </source>
</evidence>
<evidence type="ECO:0000256" key="18">
    <source>
        <dbReference type="ARBA" id="ARBA00043210"/>
    </source>
</evidence>
<dbReference type="GO" id="GO:0016289">
    <property type="term" value="F:acyl-CoA hydrolase activity"/>
    <property type="evidence" value="ECO:0007669"/>
    <property type="project" value="UniProtKB-ARBA"/>
</dbReference>
<evidence type="ECO:0000313" key="26">
    <source>
        <dbReference type="Proteomes" id="UP000501058"/>
    </source>
</evidence>
<evidence type="ECO:0000256" key="19">
    <source>
        <dbReference type="ARBA" id="ARBA00047588"/>
    </source>
</evidence>
<evidence type="ECO:0000256" key="16">
    <source>
        <dbReference type="ARBA" id="ARBA00038848"/>
    </source>
</evidence>
<dbReference type="Gene3D" id="3.10.129.10">
    <property type="entry name" value="Hotdog Thioesterase"/>
    <property type="match status" value="1"/>
</dbReference>
<keyword evidence="12" id="KW-0966">Cell projection</keyword>
<reference evidence="25 26" key="1">
    <citation type="submission" date="2020-03" db="EMBL/GenBank/DDBJ databases">
        <title>Propioniciclava sp. nov., isolated from Hydrophilus acuminatus.</title>
        <authorList>
            <person name="Hyun D.-W."/>
            <person name="Bae J.-W."/>
        </authorList>
    </citation>
    <scope>NUCLEOTIDE SEQUENCE [LARGE SCALE GENOMIC DNA]</scope>
    <source>
        <strain evidence="25 26">HDW11</strain>
    </source>
</reference>
<evidence type="ECO:0000256" key="22">
    <source>
        <dbReference type="ARBA" id="ARBA00048074"/>
    </source>
</evidence>
<evidence type="ECO:0000256" key="17">
    <source>
        <dbReference type="ARBA" id="ARBA00040123"/>
    </source>
</evidence>